<dbReference type="Pfam" id="PF22422">
    <property type="entry name" value="MGH1-like_GH"/>
    <property type="match status" value="2"/>
</dbReference>
<organism evidence="2 3">
    <name type="scientific">Candidatus Neptunichlamydia vexilliferae</name>
    <dbReference type="NCBI Taxonomy" id="1651774"/>
    <lineage>
        <taxon>Bacteria</taxon>
        <taxon>Pseudomonadati</taxon>
        <taxon>Chlamydiota</taxon>
        <taxon>Chlamydiia</taxon>
        <taxon>Parachlamydiales</taxon>
        <taxon>Simkaniaceae</taxon>
        <taxon>Candidatus Neptunichlamydia</taxon>
    </lineage>
</organism>
<dbReference type="InterPro" id="IPR054491">
    <property type="entry name" value="MGH1-like_GH"/>
</dbReference>
<dbReference type="PANTHER" id="PTHR10412">
    <property type="entry name" value="MANNOSYL-OLIGOSACCHARIDE GLUCOSIDASE"/>
    <property type="match status" value="1"/>
</dbReference>
<reference evidence="2 3" key="1">
    <citation type="submission" date="2020-01" db="EMBL/GenBank/DDBJ databases">
        <title>Draft genome sequence of Cand. Neptunochlamydia vexilliferae K9.</title>
        <authorList>
            <person name="Schulz F."/>
            <person name="Koestlbacher S."/>
            <person name="Wascher F."/>
            <person name="Pizzetti I."/>
            <person name="Horn M."/>
        </authorList>
    </citation>
    <scope>NUCLEOTIDE SEQUENCE [LARGE SCALE GENOMIC DNA]</scope>
    <source>
        <strain evidence="2 3">K9</strain>
    </source>
</reference>
<dbReference type="InterPro" id="IPR008928">
    <property type="entry name" value="6-hairpin_glycosidase_sf"/>
</dbReference>
<evidence type="ECO:0000259" key="1">
    <source>
        <dbReference type="Pfam" id="PF22422"/>
    </source>
</evidence>
<dbReference type="InterPro" id="IPR004888">
    <property type="entry name" value="Glycoside_hydrolase_63"/>
</dbReference>
<gene>
    <name evidence="2" type="ORF">NEPTK9_001269</name>
</gene>
<dbReference type="InterPro" id="IPR012341">
    <property type="entry name" value="6hp_glycosidase-like_sf"/>
</dbReference>
<feature type="domain" description="Mannosylglycerate hydrolase MGH1-like glycoside hydrolase" evidence="1">
    <location>
        <begin position="683"/>
        <end position="854"/>
    </location>
</feature>
<dbReference type="Gene3D" id="1.50.10.10">
    <property type="match status" value="1"/>
</dbReference>
<dbReference type="EMBL" id="JAAEJV010000038">
    <property type="protein sequence ID" value="MBF5059752.1"/>
    <property type="molecule type" value="Genomic_DNA"/>
</dbReference>
<dbReference type="Proteomes" id="UP001194714">
    <property type="component" value="Unassembled WGS sequence"/>
</dbReference>
<dbReference type="RefSeq" id="WP_194848063.1">
    <property type="nucleotide sequence ID" value="NZ_JAAEJV010000038.1"/>
</dbReference>
<feature type="domain" description="Mannosylglycerate hydrolase MGH1-like glycoside hydrolase" evidence="1">
    <location>
        <begin position="414"/>
        <end position="513"/>
    </location>
</feature>
<evidence type="ECO:0000313" key="3">
    <source>
        <dbReference type="Proteomes" id="UP001194714"/>
    </source>
</evidence>
<proteinExistence type="predicted"/>
<comment type="caution">
    <text evidence="2">The sequence shown here is derived from an EMBL/GenBank/DDBJ whole genome shotgun (WGS) entry which is preliminary data.</text>
</comment>
<dbReference type="PANTHER" id="PTHR10412:SF10">
    <property type="entry name" value="GLYCOSYL HYDROLASE FAMILY 63 C-TERMINAL DOMAIN-CONTAINING PROTEIN"/>
    <property type="match status" value="1"/>
</dbReference>
<dbReference type="SUPFAM" id="SSF48208">
    <property type="entry name" value="Six-hairpin glycosidases"/>
    <property type="match status" value="1"/>
</dbReference>
<keyword evidence="3" id="KW-1185">Reference proteome</keyword>
<sequence length="870" mass="100891">MNVERKRLLENDKRTKYWKRWGPYLAERQWGTVREDYSEDGDVWNSFPYEMALERAYRWGEDGIGGICDTHARLCLAFSFWNGEDPFIKERMFGLANPEGNHGEDVKECYYYLDNTPTHSYMKYLYKYPQVEFPYEALRKVNGSRTQDEPEYELVDTGVFDHDRYYDIFIEYGKKSPTDIAIRLTIFNRGDEEKKLHILPTFWARNTWFKEGVEKPTLKGEGSLIAADHPELGQWFLYGDEPKELLFTENESKEKGGYTKGGINAYLVHGEKGAINPEQVGTKGAFHYELTIPPGESREVHLRLCTDKELKHPTDEVTKTLKVRCREAEEFYGELIPTSLSDEHRMIARQACAGMLWNKMYYNLVIPSWLKGDPDFSPPLPPHDPDTARNSEWLHLHSDDVVSTPDKWEFNMFFSWDTAFHALPLSALDPSYAKHHLNLLTQEWYMHPNGMLPAYEWNFYDVNPPVHAWATLRTFKIDKKQNGAGDYTFLEQVFQKLLLNFTWWVNRKDHAGKNIFQGGFLGLDNISVFNRSAELPAGSTLYQSDATSWMGMFCLNMLAISFELSLKDVAYQGMANKFYNHFLLIADAINYSADRSHPLWNEEDGFYYDVLKMADGEEHPLKVRSLVGLMPLLAVTTIEAETLEKMPLFRKKMEWFLHHRHDLCDKVACMKTPGMNERRILSIVNQEKLVKLLSVMLDENQFLSTYGICSISKCHEETPFSLTLDGKTFTVDYEPGESKSRLFGGNSNWRGPIWFPLNILLIEALQKYHYYYGDELKVECPTGSGNFMNLWDVAAEIAQRLVRIFEKNEEGKRPVFGDYAKFQSEHFQDHLFFHEYFHGCSGKGLGASHQMGWTGCVAKLIKQLGEYGHL</sequence>
<protein>
    <recommendedName>
        <fullName evidence="1">Mannosylglycerate hydrolase MGH1-like glycoside hydrolase domain-containing protein</fullName>
    </recommendedName>
</protein>
<evidence type="ECO:0000313" key="2">
    <source>
        <dbReference type="EMBL" id="MBF5059752.1"/>
    </source>
</evidence>
<name>A0ABS0B1M4_9BACT</name>
<accession>A0ABS0B1M4</accession>